<organism evidence="1 2">
    <name type="scientific">Trichogramma brassicae</name>
    <dbReference type="NCBI Taxonomy" id="86971"/>
    <lineage>
        <taxon>Eukaryota</taxon>
        <taxon>Metazoa</taxon>
        <taxon>Ecdysozoa</taxon>
        <taxon>Arthropoda</taxon>
        <taxon>Hexapoda</taxon>
        <taxon>Insecta</taxon>
        <taxon>Pterygota</taxon>
        <taxon>Neoptera</taxon>
        <taxon>Endopterygota</taxon>
        <taxon>Hymenoptera</taxon>
        <taxon>Apocrita</taxon>
        <taxon>Proctotrupomorpha</taxon>
        <taxon>Chalcidoidea</taxon>
        <taxon>Trichogrammatidae</taxon>
        <taxon>Trichogramma</taxon>
    </lineage>
</organism>
<dbReference type="AlphaFoldDB" id="A0A6H5J164"/>
<proteinExistence type="predicted"/>
<evidence type="ECO:0000313" key="2">
    <source>
        <dbReference type="Proteomes" id="UP000479190"/>
    </source>
</evidence>
<sequence>MSLCKNKCVRLLRLGPYSAYDDRDQATITRGARSCANGCQSCARHPENYLADSITIASIIYAALAVHSEQFARRIFRALCHAEPTTLYVL</sequence>
<gene>
    <name evidence="1" type="ORF">TBRA_LOCUS14660</name>
</gene>
<evidence type="ECO:0000313" key="1">
    <source>
        <dbReference type="EMBL" id="CAB0043072.1"/>
    </source>
</evidence>
<keyword evidence="2" id="KW-1185">Reference proteome</keyword>
<accession>A0A6H5J164</accession>
<dbReference type="Proteomes" id="UP000479190">
    <property type="component" value="Unassembled WGS sequence"/>
</dbReference>
<dbReference type="EMBL" id="CADCXV010001266">
    <property type="protein sequence ID" value="CAB0043072.1"/>
    <property type="molecule type" value="Genomic_DNA"/>
</dbReference>
<protein>
    <submittedName>
        <fullName evidence="1">Uncharacterized protein</fullName>
    </submittedName>
</protein>
<reference evidence="1 2" key="1">
    <citation type="submission" date="2020-02" db="EMBL/GenBank/DDBJ databases">
        <authorList>
            <person name="Ferguson B K."/>
        </authorList>
    </citation>
    <scope>NUCLEOTIDE SEQUENCE [LARGE SCALE GENOMIC DNA]</scope>
</reference>
<name>A0A6H5J164_9HYME</name>